<dbReference type="Proteomes" id="UP000000740">
    <property type="component" value="Plasmid pHLAC01"/>
</dbReference>
<organism evidence="1 2">
    <name type="scientific">Halorubrum lacusprofundi (strain ATCC 49239 / DSM 5036 / JCM 8891 / ACAM 34)</name>
    <dbReference type="NCBI Taxonomy" id="416348"/>
    <lineage>
        <taxon>Archaea</taxon>
        <taxon>Methanobacteriati</taxon>
        <taxon>Methanobacteriota</taxon>
        <taxon>Stenosarchaea group</taxon>
        <taxon>Halobacteria</taxon>
        <taxon>Halobacteriales</taxon>
        <taxon>Haloferacaceae</taxon>
        <taxon>Halorubrum</taxon>
    </lineage>
</organism>
<dbReference type="EMBL" id="CP001367">
    <property type="protein sequence ID" value="ACM59009.1"/>
    <property type="molecule type" value="Genomic_DNA"/>
</dbReference>
<dbReference type="HOGENOM" id="CLU_3302633_0_0_2"/>
<evidence type="ECO:0000313" key="2">
    <source>
        <dbReference type="Proteomes" id="UP000000740"/>
    </source>
</evidence>
<proteinExistence type="predicted"/>
<evidence type="ECO:0000313" key="1">
    <source>
        <dbReference type="EMBL" id="ACM59009.1"/>
    </source>
</evidence>
<reference evidence="1 2" key="1">
    <citation type="journal article" date="2016" name="Stand. Genomic Sci.">
        <title>Complete genome sequence of the Antarctic Halorubrum lacusprofundi type strain ACAM 34.</title>
        <authorList>
            <person name="Anderson I.J."/>
            <person name="DasSarma P."/>
            <person name="Lucas S."/>
            <person name="Copeland A."/>
            <person name="Lapidus A."/>
            <person name="Del Rio T.G."/>
            <person name="Tice H."/>
            <person name="Dalin E."/>
            <person name="Bruce D.C."/>
            <person name="Goodwin L."/>
            <person name="Pitluck S."/>
            <person name="Sims D."/>
            <person name="Brettin T.S."/>
            <person name="Detter J.C."/>
            <person name="Han C.S."/>
            <person name="Larimer F."/>
            <person name="Hauser L."/>
            <person name="Land M."/>
            <person name="Ivanova N."/>
            <person name="Richardson P."/>
            <person name="Cavicchioli R."/>
            <person name="DasSarma S."/>
            <person name="Woese C.R."/>
            <person name="Kyrpides N.C."/>
        </authorList>
    </citation>
    <scope>NUCLEOTIDE SEQUENCE [LARGE SCALE GENOMIC DNA]</scope>
    <source>
        <strain evidence="2">ATCC 49239 / DSM 5036 / JCM 8891 / ACAM 34</strain>
    </source>
</reference>
<name>B9LX18_HALLT</name>
<accession>B9LX18</accession>
<geneLocation type="plasmid" evidence="1 2">
    <name>pHLAC01</name>
</geneLocation>
<dbReference type="KEGG" id="hla:Hlac_3500"/>
<dbReference type="AlphaFoldDB" id="B9LX18"/>
<protein>
    <submittedName>
        <fullName evidence="1">Uncharacterized protein</fullName>
    </submittedName>
</protein>
<keyword evidence="2" id="KW-1185">Reference proteome</keyword>
<sequence length="39" mass="4457">MSLNFLIPNHLLSSLLQIRILFLILYSRNKSSLIATLLS</sequence>
<keyword evidence="1" id="KW-0614">Plasmid</keyword>
<gene>
    <name evidence="1" type="ordered locus">Hlac_3500</name>
</gene>